<keyword evidence="2" id="KW-0808">Transferase</keyword>
<dbReference type="CDD" id="cd04194">
    <property type="entry name" value="GT8_A4GalT_like"/>
    <property type="match status" value="1"/>
</dbReference>
<name>A0ABW2Y4S9_9BIFI</name>
<proteinExistence type="predicted"/>
<keyword evidence="3" id="KW-0479">Metal-binding</keyword>
<dbReference type="Proteomes" id="UP001597036">
    <property type="component" value="Unassembled WGS sequence"/>
</dbReference>
<dbReference type="Gene3D" id="3.90.550.10">
    <property type="entry name" value="Spore Coat Polysaccharide Biosynthesis Protein SpsA, Chain A"/>
    <property type="match status" value="1"/>
</dbReference>
<dbReference type="SUPFAM" id="SSF53448">
    <property type="entry name" value="Nucleotide-diphospho-sugar transferases"/>
    <property type="match status" value="1"/>
</dbReference>
<dbReference type="PANTHER" id="PTHR13778:SF47">
    <property type="entry name" value="LIPOPOLYSACCHARIDE 1,3-GALACTOSYLTRANSFERASE"/>
    <property type="match status" value="1"/>
</dbReference>
<evidence type="ECO:0000256" key="3">
    <source>
        <dbReference type="ARBA" id="ARBA00022723"/>
    </source>
</evidence>
<sequence>MTTEIPVFYAIDEYYAPMFTVALASLIANVDTSGAHHYHVTVVYSGLKDETKKIIAGMSTNDVKVELYPMRDAMVELVSSETNTLPTQDAAELTMYFRLFLPDMFPQYDRGIYLDADTIVNTDIAQFYELDLEGNMLGAIHDGFIEADPILTRYAEKGHGFPAARYFNSGVLLMDFALFRELDFTNNFSRLLNTYHVKLIASDQDYLNVMCGQRTKLLPEKWNVMSGGLLGRDWRKLNPLIIHYNLFGKPWHYEDAPMAELFWKYAPHSAFYQQLRDTVENFNGDMVADDERKKQKLIAGAQNFPDNDVTFAKLVEQGVKVAL</sequence>
<keyword evidence="1" id="KW-0328">Glycosyltransferase</keyword>
<evidence type="ECO:0000256" key="2">
    <source>
        <dbReference type="ARBA" id="ARBA00022679"/>
    </source>
</evidence>
<dbReference type="PANTHER" id="PTHR13778">
    <property type="entry name" value="GLYCOSYLTRANSFERASE 8 DOMAIN-CONTAINING PROTEIN"/>
    <property type="match status" value="1"/>
</dbReference>
<dbReference type="InterPro" id="IPR002495">
    <property type="entry name" value="Glyco_trans_8"/>
</dbReference>
<accession>A0ABW2Y4S9</accession>
<dbReference type="InterPro" id="IPR029044">
    <property type="entry name" value="Nucleotide-diphossugar_trans"/>
</dbReference>
<organism evidence="4 5">
    <name type="scientific">Alloscardovia venturai</name>
    <dbReference type="NCBI Taxonomy" id="1769421"/>
    <lineage>
        <taxon>Bacteria</taxon>
        <taxon>Bacillati</taxon>
        <taxon>Actinomycetota</taxon>
        <taxon>Actinomycetes</taxon>
        <taxon>Bifidobacteriales</taxon>
        <taxon>Bifidobacteriaceae</taxon>
        <taxon>Alloscardovia</taxon>
    </lineage>
</organism>
<protein>
    <submittedName>
        <fullName evidence="4">Glycosyltransferase family 8 protein</fullName>
    </submittedName>
</protein>
<dbReference type="Pfam" id="PF01501">
    <property type="entry name" value="Glyco_transf_8"/>
    <property type="match status" value="1"/>
</dbReference>
<evidence type="ECO:0000256" key="1">
    <source>
        <dbReference type="ARBA" id="ARBA00022676"/>
    </source>
</evidence>
<keyword evidence="5" id="KW-1185">Reference proteome</keyword>
<dbReference type="EMBL" id="JBHTHQ010000021">
    <property type="protein sequence ID" value="MFD0705219.1"/>
    <property type="molecule type" value="Genomic_DNA"/>
</dbReference>
<evidence type="ECO:0000313" key="5">
    <source>
        <dbReference type="Proteomes" id="UP001597036"/>
    </source>
</evidence>
<reference evidence="5" key="1">
    <citation type="journal article" date="2019" name="Int. J. Syst. Evol. Microbiol.">
        <title>The Global Catalogue of Microorganisms (GCM) 10K type strain sequencing project: providing services to taxonomists for standard genome sequencing and annotation.</title>
        <authorList>
            <consortium name="The Broad Institute Genomics Platform"/>
            <consortium name="The Broad Institute Genome Sequencing Center for Infectious Disease"/>
            <person name="Wu L."/>
            <person name="Ma J."/>
        </authorList>
    </citation>
    <scope>NUCLEOTIDE SEQUENCE [LARGE SCALE GENOMIC DNA]</scope>
    <source>
        <strain evidence="5">CCM 8604</strain>
    </source>
</reference>
<comment type="caution">
    <text evidence="4">The sequence shown here is derived from an EMBL/GenBank/DDBJ whole genome shotgun (WGS) entry which is preliminary data.</text>
</comment>
<dbReference type="RefSeq" id="WP_377938912.1">
    <property type="nucleotide sequence ID" value="NZ_JBHTHQ010000021.1"/>
</dbReference>
<evidence type="ECO:0000313" key="4">
    <source>
        <dbReference type="EMBL" id="MFD0705219.1"/>
    </source>
</evidence>
<dbReference type="InterPro" id="IPR050748">
    <property type="entry name" value="Glycosyltrans_8_dom-fam"/>
</dbReference>
<gene>
    <name evidence="4" type="ORF">ACFQY8_05620</name>
</gene>